<reference evidence="1" key="2">
    <citation type="submission" date="2025-05" db="UniProtKB">
        <authorList>
            <consortium name="Ensembl"/>
        </authorList>
    </citation>
    <scope>IDENTIFICATION</scope>
</reference>
<dbReference type="Pfam" id="PF02348">
    <property type="entry name" value="CTP_transf_3"/>
    <property type="match status" value="1"/>
</dbReference>
<dbReference type="AlphaFoldDB" id="A0A4W5K4Q4"/>
<dbReference type="GeneTree" id="ENSGT00940000176114"/>
<proteinExistence type="predicted"/>
<keyword evidence="2" id="KW-1185">Reference proteome</keyword>
<dbReference type="InterPro" id="IPR029044">
    <property type="entry name" value="Nucleotide-diphossugar_trans"/>
</dbReference>
<dbReference type="STRING" id="62062.ENSHHUP00000010842"/>
<dbReference type="Gene3D" id="3.90.550.10">
    <property type="entry name" value="Spore Coat Polysaccharide Biosynthesis Protein SpsA, Chain A"/>
    <property type="match status" value="1"/>
</dbReference>
<dbReference type="GO" id="GO:0008781">
    <property type="term" value="F:N-acylneuraminate cytidylyltransferase activity"/>
    <property type="evidence" value="ECO:0007669"/>
    <property type="project" value="TreeGrafter"/>
</dbReference>
<dbReference type="SUPFAM" id="SSF53448">
    <property type="entry name" value="Nucleotide-diphospho-sugar transferases"/>
    <property type="match status" value="1"/>
</dbReference>
<organism evidence="1 2">
    <name type="scientific">Hucho hucho</name>
    <name type="common">huchen</name>
    <dbReference type="NCBI Taxonomy" id="62062"/>
    <lineage>
        <taxon>Eukaryota</taxon>
        <taxon>Metazoa</taxon>
        <taxon>Chordata</taxon>
        <taxon>Craniata</taxon>
        <taxon>Vertebrata</taxon>
        <taxon>Euteleostomi</taxon>
        <taxon>Actinopterygii</taxon>
        <taxon>Neopterygii</taxon>
        <taxon>Teleostei</taxon>
        <taxon>Protacanthopterygii</taxon>
        <taxon>Salmoniformes</taxon>
        <taxon>Salmonidae</taxon>
        <taxon>Salmoninae</taxon>
        <taxon>Hucho</taxon>
    </lineage>
</organism>
<sequence>MAAGKKRTRSGIEDVRDKKTKVIKDSGEKRHIAALILARGGSKGIPLKNVKVLAGVPLIGWVLRAAVDSKQFHR</sequence>
<evidence type="ECO:0000313" key="2">
    <source>
        <dbReference type="Proteomes" id="UP000314982"/>
    </source>
</evidence>
<dbReference type="PANTHER" id="PTHR21485:SF3">
    <property type="entry name" value="N-ACYLNEURAMINATE CYTIDYLYLTRANSFERASE"/>
    <property type="match status" value="1"/>
</dbReference>
<accession>A0A4W5K4Q4</accession>
<dbReference type="Ensembl" id="ENSHHUT00000027268.1">
    <property type="protein sequence ID" value="ENSHHUP00000026231.1"/>
    <property type="gene ID" value="ENSHHUG00000016617.1"/>
</dbReference>
<dbReference type="Ensembl" id="ENSHHUT00000011186.1">
    <property type="protein sequence ID" value="ENSHHUP00000010842.1"/>
    <property type="gene ID" value="ENSHHUG00000006638.1"/>
</dbReference>
<evidence type="ECO:0000313" key="1">
    <source>
        <dbReference type="Ensembl" id="ENSHHUP00000010842.1"/>
    </source>
</evidence>
<reference evidence="2" key="1">
    <citation type="submission" date="2018-06" db="EMBL/GenBank/DDBJ databases">
        <title>Genome assembly of Danube salmon.</title>
        <authorList>
            <person name="Macqueen D.J."/>
            <person name="Gundappa M.K."/>
        </authorList>
    </citation>
    <scope>NUCLEOTIDE SEQUENCE [LARGE SCALE GENOMIC DNA]</scope>
</reference>
<dbReference type="InterPro" id="IPR050793">
    <property type="entry name" value="CMP-NeuNAc_synthase"/>
</dbReference>
<dbReference type="InterPro" id="IPR003329">
    <property type="entry name" value="Cytidylyl_trans"/>
</dbReference>
<evidence type="ECO:0008006" key="3">
    <source>
        <dbReference type="Google" id="ProtNLM"/>
    </source>
</evidence>
<name>A0A4W5K4Q4_9TELE</name>
<dbReference type="PANTHER" id="PTHR21485">
    <property type="entry name" value="HAD SUPERFAMILY MEMBERS CMAS AND KDSC"/>
    <property type="match status" value="1"/>
</dbReference>
<dbReference type="Proteomes" id="UP000314982">
    <property type="component" value="Unassembled WGS sequence"/>
</dbReference>
<protein>
    <recommendedName>
        <fullName evidence="3">N-acylneuraminate cytidylyltransferase</fullName>
    </recommendedName>
</protein>